<dbReference type="Proteomes" id="UP000071641">
    <property type="component" value="Unassembled WGS sequence"/>
</dbReference>
<dbReference type="AlphaFoldDB" id="A0A128F266"/>
<name>A0A128F266_9GAMM</name>
<evidence type="ECO:0000259" key="1">
    <source>
        <dbReference type="PROSITE" id="PS50075"/>
    </source>
</evidence>
<protein>
    <submittedName>
        <fullName evidence="2">Acyl carrier protein</fullName>
    </submittedName>
</protein>
<dbReference type="PROSITE" id="PS50075">
    <property type="entry name" value="CARRIER"/>
    <property type="match status" value="1"/>
</dbReference>
<dbReference type="Gene3D" id="1.10.1200.10">
    <property type="entry name" value="ACP-like"/>
    <property type="match status" value="1"/>
</dbReference>
<sequence>MERQDAYNQMITILKSTITVPEDVQLTENTSLRDDLGMDSLGSLTFLMELEESIDGFSINPESLEERHFSSIGAMVDYIVDNVALETAA</sequence>
<feature type="domain" description="Carrier" evidence="1">
    <location>
        <begin position="4"/>
        <end position="83"/>
    </location>
</feature>
<organism evidence="2 3">
    <name type="scientific">Grimontia celer</name>
    <dbReference type="NCBI Taxonomy" id="1796497"/>
    <lineage>
        <taxon>Bacteria</taxon>
        <taxon>Pseudomonadati</taxon>
        <taxon>Pseudomonadota</taxon>
        <taxon>Gammaproteobacteria</taxon>
        <taxon>Vibrionales</taxon>
        <taxon>Vibrionaceae</taxon>
        <taxon>Grimontia</taxon>
    </lineage>
</organism>
<evidence type="ECO:0000313" key="2">
    <source>
        <dbReference type="EMBL" id="CZF80883.1"/>
    </source>
</evidence>
<dbReference type="STRING" id="1796497.GCE9029_02252"/>
<accession>A0A128F266</accession>
<keyword evidence="3" id="KW-1185">Reference proteome</keyword>
<dbReference type="RefSeq" id="WP_062663352.1">
    <property type="nucleotide sequence ID" value="NZ_FIZX01000002.1"/>
</dbReference>
<dbReference type="OrthoDB" id="6370703at2"/>
<dbReference type="SUPFAM" id="SSF47336">
    <property type="entry name" value="ACP-like"/>
    <property type="match status" value="1"/>
</dbReference>
<reference evidence="3" key="1">
    <citation type="submission" date="2016-02" db="EMBL/GenBank/DDBJ databases">
        <authorList>
            <person name="Rodrigo-Torres Lidia"/>
            <person name="Arahal R.David."/>
        </authorList>
    </citation>
    <scope>NUCLEOTIDE SEQUENCE [LARGE SCALE GENOMIC DNA]</scope>
    <source>
        <strain evidence="3">CECT 9029</strain>
    </source>
</reference>
<dbReference type="InterPro" id="IPR036736">
    <property type="entry name" value="ACP-like_sf"/>
</dbReference>
<proteinExistence type="predicted"/>
<evidence type="ECO:0000313" key="3">
    <source>
        <dbReference type="Proteomes" id="UP000071641"/>
    </source>
</evidence>
<gene>
    <name evidence="2" type="primary">acpP_2</name>
    <name evidence="2" type="ORF">GCE9029_02252</name>
</gene>
<dbReference type="Pfam" id="PF00550">
    <property type="entry name" value="PP-binding"/>
    <property type="match status" value="1"/>
</dbReference>
<dbReference type="InterPro" id="IPR009081">
    <property type="entry name" value="PP-bd_ACP"/>
</dbReference>
<dbReference type="EMBL" id="FIZX01000002">
    <property type="protein sequence ID" value="CZF80883.1"/>
    <property type="molecule type" value="Genomic_DNA"/>
</dbReference>